<dbReference type="Gene3D" id="1.10.1200.270">
    <property type="entry name" value="Methyltransferase, alpha-helical capping domain"/>
    <property type="match status" value="1"/>
</dbReference>
<proteinExistence type="predicted"/>
<dbReference type="EMBL" id="JADFTS010000003">
    <property type="protein sequence ID" value="KAF9617234.1"/>
    <property type="molecule type" value="Genomic_DNA"/>
</dbReference>
<dbReference type="Pfam" id="PF03492">
    <property type="entry name" value="Methyltransf_7"/>
    <property type="match status" value="1"/>
</dbReference>
<dbReference type="GO" id="GO:0046872">
    <property type="term" value="F:metal ion binding"/>
    <property type="evidence" value="ECO:0007669"/>
    <property type="project" value="UniProtKB-KW"/>
</dbReference>
<dbReference type="GO" id="GO:0008168">
    <property type="term" value="F:methyltransferase activity"/>
    <property type="evidence" value="ECO:0007669"/>
    <property type="project" value="InterPro"/>
</dbReference>
<dbReference type="InterPro" id="IPR011009">
    <property type="entry name" value="Kinase-like_dom_sf"/>
</dbReference>
<name>A0A835IHF9_9MAGN</name>
<comment type="caution">
    <text evidence="3">The sequence shown here is derived from an EMBL/GenBank/DDBJ whole genome shotgun (WGS) entry which is preliminary data.</text>
</comment>
<dbReference type="PANTHER" id="PTHR31009">
    <property type="entry name" value="S-ADENOSYL-L-METHIONINE:CARBOXYL METHYLTRANSFERASE FAMILY PROTEIN"/>
    <property type="match status" value="1"/>
</dbReference>
<protein>
    <submittedName>
        <fullName evidence="3">Uncharacterized protein</fullName>
    </submittedName>
</protein>
<sequence length="187" mass="21303">MSRNERLANLIGCCCEGNERLLVAEFMPNETLAKHLFHWGLMALILPTYTKEMLSIKSFNRPLDSILGSCLMEMSKKGIVSEAKVDSLNMPVYNQSSEELEEVIKNNGYFSIERLELLSFSKKNKVGLDAKTFSMHIRAGLEGIIVEHIGREIIDELFVLFAGKVTEYSHIYNSENRVNEDLFVILH</sequence>
<dbReference type="Gene3D" id="3.40.50.150">
    <property type="entry name" value="Vaccinia Virus protein VP39"/>
    <property type="match status" value="1"/>
</dbReference>
<dbReference type="AlphaFoldDB" id="A0A835IHF9"/>
<dbReference type="InterPro" id="IPR029063">
    <property type="entry name" value="SAM-dependent_MTases_sf"/>
</dbReference>
<accession>A0A835IHF9</accession>
<dbReference type="OrthoDB" id="1523883at2759"/>
<gene>
    <name evidence="3" type="ORF">IFM89_035178</name>
</gene>
<dbReference type="SUPFAM" id="SSF56112">
    <property type="entry name" value="Protein kinase-like (PK-like)"/>
    <property type="match status" value="1"/>
</dbReference>
<evidence type="ECO:0000256" key="2">
    <source>
        <dbReference type="ARBA" id="ARBA00022842"/>
    </source>
</evidence>
<dbReference type="Proteomes" id="UP000631114">
    <property type="component" value="Unassembled WGS sequence"/>
</dbReference>
<organism evidence="3 4">
    <name type="scientific">Coptis chinensis</name>
    <dbReference type="NCBI Taxonomy" id="261450"/>
    <lineage>
        <taxon>Eukaryota</taxon>
        <taxon>Viridiplantae</taxon>
        <taxon>Streptophyta</taxon>
        <taxon>Embryophyta</taxon>
        <taxon>Tracheophyta</taxon>
        <taxon>Spermatophyta</taxon>
        <taxon>Magnoliopsida</taxon>
        <taxon>Ranunculales</taxon>
        <taxon>Ranunculaceae</taxon>
        <taxon>Coptidoideae</taxon>
        <taxon>Coptis</taxon>
    </lineage>
</organism>
<keyword evidence="4" id="KW-1185">Reference proteome</keyword>
<dbReference type="SUPFAM" id="SSF53335">
    <property type="entry name" value="S-adenosyl-L-methionine-dependent methyltransferases"/>
    <property type="match status" value="1"/>
</dbReference>
<dbReference type="InterPro" id="IPR005299">
    <property type="entry name" value="MeTrfase_7"/>
</dbReference>
<evidence type="ECO:0000313" key="4">
    <source>
        <dbReference type="Proteomes" id="UP000631114"/>
    </source>
</evidence>
<reference evidence="3 4" key="1">
    <citation type="submission" date="2020-10" db="EMBL/GenBank/DDBJ databases">
        <title>The Coptis chinensis genome and diversification of protoberbering-type alkaloids.</title>
        <authorList>
            <person name="Wang B."/>
            <person name="Shu S."/>
            <person name="Song C."/>
            <person name="Liu Y."/>
        </authorList>
    </citation>
    <scope>NUCLEOTIDE SEQUENCE [LARGE SCALE GENOMIC DNA]</scope>
    <source>
        <strain evidence="3">HL-2020</strain>
        <tissue evidence="3">Leaf</tissue>
    </source>
</reference>
<dbReference type="InterPro" id="IPR042086">
    <property type="entry name" value="MeTrfase_capping"/>
</dbReference>
<keyword evidence="2" id="KW-0460">Magnesium</keyword>
<evidence type="ECO:0000313" key="3">
    <source>
        <dbReference type="EMBL" id="KAF9617234.1"/>
    </source>
</evidence>
<keyword evidence="1" id="KW-0479">Metal-binding</keyword>
<evidence type="ECO:0000256" key="1">
    <source>
        <dbReference type="ARBA" id="ARBA00022723"/>
    </source>
</evidence>